<evidence type="ECO:0000256" key="3">
    <source>
        <dbReference type="ARBA" id="ARBA00022448"/>
    </source>
</evidence>
<keyword evidence="7 14" id="KW-1133">Transmembrane helix</keyword>
<feature type="transmembrane region" description="Helical" evidence="14">
    <location>
        <begin position="102"/>
        <end position="124"/>
    </location>
</feature>
<evidence type="ECO:0000256" key="7">
    <source>
        <dbReference type="ARBA" id="ARBA00022989"/>
    </source>
</evidence>
<dbReference type="Pfam" id="PF00520">
    <property type="entry name" value="Ion_trans"/>
    <property type="match status" value="1"/>
</dbReference>
<keyword evidence="4" id="KW-1003">Cell membrane</keyword>
<keyword evidence="6" id="KW-0851">Voltage-gated channel</keyword>
<evidence type="ECO:0000256" key="6">
    <source>
        <dbReference type="ARBA" id="ARBA00022882"/>
    </source>
</evidence>
<dbReference type="AlphaFoldDB" id="A0A8F8AIR7"/>
<evidence type="ECO:0000256" key="14">
    <source>
        <dbReference type="SAM" id="Phobius"/>
    </source>
</evidence>
<dbReference type="GO" id="GO:0005886">
    <property type="term" value="C:plasma membrane"/>
    <property type="evidence" value="ECO:0007669"/>
    <property type="project" value="UniProtKB-SubCell"/>
</dbReference>
<keyword evidence="9" id="KW-0406">Ion transport</keyword>
<dbReference type="InterPro" id="IPR027359">
    <property type="entry name" value="Volt_channel_dom_sf"/>
</dbReference>
<feature type="domain" description="Ion transport" evidence="15">
    <location>
        <begin position="66"/>
        <end position="179"/>
    </location>
</feature>
<comment type="subcellular location">
    <subcellularLocation>
        <location evidence="1">Cell membrane</location>
        <topology evidence="1">Multi-pass membrane protein</topology>
    </subcellularLocation>
</comment>
<protein>
    <recommendedName>
        <fullName evidence="2">Voltage-gated hydrogen channel 1</fullName>
    </recommendedName>
    <alternativeName>
        <fullName evidence="12">Hydrogen voltage-gated channel 1</fullName>
    </alternativeName>
</protein>
<evidence type="ECO:0000256" key="12">
    <source>
        <dbReference type="ARBA" id="ARBA00031989"/>
    </source>
</evidence>
<reference evidence="16" key="1">
    <citation type="submission" date="2021-04" db="EMBL/GenBank/DDBJ databases">
        <authorList>
            <person name="Rangel-Yescas G.E."/>
            <person name="Islas L.D."/>
        </authorList>
    </citation>
    <scope>NUCLEOTIDE SEQUENCE</scope>
</reference>
<proteinExistence type="evidence at transcript level"/>
<keyword evidence="5 14" id="KW-0812">Transmembrane</keyword>
<dbReference type="Gene3D" id="1.20.120.350">
    <property type="entry name" value="Voltage-gated potassium channels. Chain C"/>
    <property type="match status" value="1"/>
</dbReference>
<dbReference type="EMBL" id="MZ029047">
    <property type="protein sequence ID" value="QXY06224.1"/>
    <property type="molecule type" value="mRNA"/>
</dbReference>
<keyword evidence="3" id="KW-0813">Transport</keyword>
<dbReference type="PANTHER" id="PTHR46480:SF1">
    <property type="entry name" value="VOLTAGE-GATED HYDROGEN CHANNEL 1"/>
    <property type="match status" value="1"/>
</dbReference>
<evidence type="ECO:0000256" key="13">
    <source>
        <dbReference type="SAM" id="Coils"/>
    </source>
</evidence>
<feature type="transmembrane region" description="Helical" evidence="14">
    <location>
        <begin position="65"/>
        <end position="82"/>
    </location>
</feature>
<evidence type="ECO:0000256" key="4">
    <source>
        <dbReference type="ARBA" id="ARBA00022475"/>
    </source>
</evidence>
<dbReference type="PANTHER" id="PTHR46480">
    <property type="entry name" value="F20B24.22"/>
    <property type="match status" value="1"/>
</dbReference>
<keyword evidence="10 14" id="KW-0472">Membrane</keyword>
<evidence type="ECO:0000259" key="15">
    <source>
        <dbReference type="Pfam" id="PF00520"/>
    </source>
</evidence>
<dbReference type="GO" id="GO:0034702">
    <property type="term" value="C:monoatomic ion channel complex"/>
    <property type="evidence" value="ECO:0007669"/>
    <property type="project" value="UniProtKB-KW"/>
</dbReference>
<organism evidence="16">
    <name type="scientific">Acropora palmata</name>
    <name type="common">Elkhorn coral</name>
    <dbReference type="NCBI Taxonomy" id="6131"/>
    <lineage>
        <taxon>Eukaryota</taxon>
        <taxon>Metazoa</taxon>
        <taxon>Cnidaria</taxon>
        <taxon>Anthozoa</taxon>
        <taxon>Hexacorallia</taxon>
        <taxon>Scleractinia</taxon>
        <taxon>Astrocoeniina</taxon>
        <taxon>Acroporidae</taxon>
        <taxon>Acropora</taxon>
    </lineage>
</organism>
<name>A0A8F8AIR7_ACRPL</name>
<dbReference type="InterPro" id="IPR005821">
    <property type="entry name" value="Ion_trans_dom"/>
</dbReference>
<dbReference type="SUPFAM" id="SSF81324">
    <property type="entry name" value="Voltage-gated potassium channels"/>
    <property type="match status" value="1"/>
</dbReference>
<evidence type="ECO:0000256" key="10">
    <source>
        <dbReference type="ARBA" id="ARBA00023136"/>
    </source>
</evidence>
<evidence type="ECO:0000256" key="5">
    <source>
        <dbReference type="ARBA" id="ARBA00022692"/>
    </source>
</evidence>
<keyword evidence="8 13" id="KW-0175">Coiled coil</keyword>
<evidence type="ECO:0000256" key="9">
    <source>
        <dbReference type="ARBA" id="ARBA00023065"/>
    </source>
</evidence>
<evidence type="ECO:0000256" key="1">
    <source>
        <dbReference type="ARBA" id="ARBA00004651"/>
    </source>
</evidence>
<accession>A0A8F8AIR7</accession>
<evidence type="ECO:0000256" key="11">
    <source>
        <dbReference type="ARBA" id="ARBA00023303"/>
    </source>
</evidence>
<evidence type="ECO:0000313" key="16">
    <source>
        <dbReference type="EMBL" id="QXY06224.1"/>
    </source>
</evidence>
<keyword evidence="11" id="KW-0407">Ion channel</keyword>
<evidence type="ECO:0000256" key="8">
    <source>
        <dbReference type="ARBA" id="ARBA00023054"/>
    </source>
</evidence>
<dbReference type="GO" id="GO:0030171">
    <property type="term" value="F:voltage-gated proton channel activity"/>
    <property type="evidence" value="ECO:0007669"/>
    <property type="project" value="InterPro"/>
</dbReference>
<dbReference type="InterPro" id="IPR031846">
    <property type="entry name" value="Hvcn1"/>
</dbReference>
<sequence>MIDARTRRSSMDDQLPADELKEMGQPGTTAAVMASTVCLTEDDTECPANKNHREKLNELLHGDKIQYAIVVLVIIDIIIVIAELVLDLRAGSEHHDNSASHVLHYISIAILSVFMIELLLKIYAMGFTFFKHKMEVFDGFVIIVSFALDIAFSNEQGGVDGVSLIVLLRLWRVTRIVNGIILSVQMRAERKVQAVTKENAELKEELEQLKSKCAQLESELTTLKQS</sequence>
<feature type="coiled-coil region" evidence="13">
    <location>
        <begin position="185"/>
        <end position="226"/>
    </location>
</feature>
<evidence type="ECO:0000256" key="2">
    <source>
        <dbReference type="ARBA" id="ARBA00015897"/>
    </source>
</evidence>